<evidence type="ECO:0000259" key="11">
    <source>
        <dbReference type="Pfam" id="PF02163"/>
    </source>
</evidence>
<organism evidence="12 13">
    <name type="scientific">Pelodictyon luteolum</name>
    <dbReference type="NCBI Taxonomy" id="1100"/>
    <lineage>
        <taxon>Bacteria</taxon>
        <taxon>Pseudomonadati</taxon>
        <taxon>Chlorobiota</taxon>
        <taxon>Chlorobiia</taxon>
        <taxon>Chlorobiales</taxon>
        <taxon>Chlorobiaceae</taxon>
        <taxon>Chlorobium/Pelodictyon group</taxon>
        <taxon>Pelodictyon</taxon>
    </lineage>
</organism>
<evidence type="ECO:0000256" key="10">
    <source>
        <dbReference type="SAM" id="Phobius"/>
    </source>
</evidence>
<feature type="transmembrane region" description="Helical" evidence="10">
    <location>
        <begin position="296"/>
        <end position="315"/>
    </location>
</feature>
<comment type="caution">
    <text evidence="12">The sequence shown here is derived from an EMBL/GenBank/DDBJ whole genome shotgun (WGS) entry which is preliminary data.</text>
</comment>
<dbReference type="GO" id="GO:0008233">
    <property type="term" value="F:peptidase activity"/>
    <property type="evidence" value="ECO:0007669"/>
    <property type="project" value="UniProtKB-KW"/>
</dbReference>
<evidence type="ECO:0000313" key="13">
    <source>
        <dbReference type="Proteomes" id="UP000076481"/>
    </source>
</evidence>
<feature type="transmembrane region" description="Helical" evidence="10">
    <location>
        <begin position="227"/>
        <end position="245"/>
    </location>
</feature>
<reference evidence="12 13" key="1">
    <citation type="submission" date="2016-03" db="EMBL/GenBank/DDBJ databases">
        <title>Speciation and ecological success in dimly lit waters: horizontal gene transfer in a green sulfur bacteria bloom unveiled by metagenomic assembly.</title>
        <authorList>
            <person name="Llorens-Mares T."/>
            <person name="Liu Z."/>
            <person name="Allen L.Z."/>
            <person name="Rusch D.B."/>
            <person name="Craig M.T."/>
            <person name="Dupont C.L."/>
            <person name="Bryant D.A."/>
            <person name="Casamayor E.O."/>
        </authorList>
    </citation>
    <scope>NUCLEOTIDE SEQUENCE [LARGE SCALE GENOMIC DNA]</scope>
    <source>
        <strain evidence="12">CIII</strain>
    </source>
</reference>
<evidence type="ECO:0000256" key="9">
    <source>
        <dbReference type="ARBA" id="ARBA00023136"/>
    </source>
</evidence>
<comment type="similarity">
    <text evidence="3">Belongs to the peptidase M50B family.</text>
</comment>
<evidence type="ECO:0000256" key="2">
    <source>
        <dbReference type="ARBA" id="ARBA00004141"/>
    </source>
</evidence>
<comment type="subcellular location">
    <subcellularLocation>
        <location evidence="2">Membrane</location>
        <topology evidence="2">Multi-pass membrane protein</topology>
    </subcellularLocation>
</comment>
<proteinExistence type="inferred from homology"/>
<gene>
    <name evidence="12" type="ORF">A3K90_07985</name>
</gene>
<evidence type="ECO:0000256" key="1">
    <source>
        <dbReference type="ARBA" id="ARBA00001947"/>
    </source>
</evidence>
<sequence>MKRTGSILLHIGLFLLTLLTTLWAGVTWQGGVVHYENMGTLASSLAIGAPYAFGLILFLSVHEFGHYFASMRHGVQASLPFYIPVPPLPFLLSLGTMGAVIKIRDRMPGTRALFDIGAAGPLSGFAVSLALLAWGFGSLPPEPLMMAPVPVTDGEGTLVFGKNLIWILMEQAIAPGHCLRMSDIPQYPLLFTGWIGTFVTALNLLPAGQLDGGHVTYAMFGRSGHKLGARVTLGTIILFGLPSSIDMLLPAMLPQALIAWSWPGWMLWAAILWKVIGTAHPPTLYDHPLDTGRNALGWLTILLFLLSFTPVPFTIA</sequence>
<feature type="transmembrane region" description="Helical" evidence="10">
    <location>
        <begin position="189"/>
        <end position="207"/>
    </location>
</feature>
<dbReference type="InterPro" id="IPR044838">
    <property type="entry name" value="EGY1-like"/>
</dbReference>
<dbReference type="GO" id="GO:0016020">
    <property type="term" value="C:membrane"/>
    <property type="evidence" value="ECO:0007669"/>
    <property type="project" value="UniProtKB-SubCell"/>
</dbReference>
<dbReference type="PANTHER" id="PTHR31412:SF0">
    <property type="entry name" value="ZINC METALLOPROTEASE EGY1, CHLOROPLASTIC-RELATED"/>
    <property type="match status" value="1"/>
</dbReference>
<dbReference type="GO" id="GO:0006508">
    <property type="term" value="P:proteolysis"/>
    <property type="evidence" value="ECO:0007669"/>
    <property type="project" value="UniProtKB-KW"/>
</dbReference>
<dbReference type="EMBL" id="LVWG01000035">
    <property type="protein sequence ID" value="KZK73555.1"/>
    <property type="molecule type" value="Genomic_DNA"/>
</dbReference>
<dbReference type="AlphaFoldDB" id="A0A165L4A7"/>
<keyword evidence="5 10" id="KW-0812">Transmembrane</keyword>
<dbReference type="CDD" id="cd06160">
    <property type="entry name" value="S2P-M50_like_2"/>
    <property type="match status" value="1"/>
</dbReference>
<feature type="transmembrane region" description="Helical" evidence="10">
    <location>
        <begin position="40"/>
        <end position="61"/>
    </location>
</feature>
<dbReference type="Pfam" id="PF02163">
    <property type="entry name" value="Peptidase_M50"/>
    <property type="match status" value="1"/>
</dbReference>
<evidence type="ECO:0000256" key="3">
    <source>
        <dbReference type="ARBA" id="ARBA00007931"/>
    </source>
</evidence>
<evidence type="ECO:0000256" key="7">
    <source>
        <dbReference type="ARBA" id="ARBA00022946"/>
    </source>
</evidence>
<dbReference type="Proteomes" id="UP000076481">
    <property type="component" value="Unassembled WGS sequence"/>
</dbReference>
<evidence type="ECO:0000313" key="12">
    <source>
        <dbReference type="EMBL" id="KZK73555.1"/>
    </source>
</evidence>
<dbReference type="PANTHER" id="PTHR31412">
    <property type="entry name" value="ZINC METALLOPROTEASE EGY1"/>
    <property type="match status" value="1"/>
</dbReference>
<feature type="transmembrane region" description="Helical" evidence="10">
    <location>
        <begin position="81"/>
        <end position="101"/>
    </location>
</feature>
<dbReference type="InterPro" id="IPR008915">
    <property type="entry name" value="Peptidase_M50"/>
</dbReference>
<comment type="cofactor">
    <cofactor evidence="1">
        <name>Zn(2+)</name>
        <dbReference type="ChEBI" id="CHEBI:29105"/>
    </cofactor>
</comment>
<keyword evidence="6" id="KW-0378">Hydrolase</keyword>
<evidence type="ECO:0000256" key="4">
    <source>
        <dbReference type="ARBA" id="ARBA00022670"/>
    </source>
</evidence>
<evidence type="ECO:0000256" key="5">
    <source>
        <dbReference type="ARBA" id="ARBA00022692"/>
    </source>
</evidence>
<accession>A0A165L4A7</accession>
<feature type="transmembrane region" description="Helical" evidence="10">
    <location>
        <begin position="257"/>
        <end position="276"/>
    </location>
</feature>
<keyword evidence="4" id="KW-0645">Protease</keyword>
<feature type="transmembrane region" description="Helical" evidence="10">
    <location>
        <begin position="113"/>
        <end position="136"/>
    </location>
</feature>
<evidence type="ECO:0000256" key="6">
    <source>
        <dbReference type="ARBA" id="ARBA00022801"/>
    </source>
</evidence>
<protein>
    <submittedName>
        <fullName evidence="12">Peptidase M50</fullName>
    </submittedName>
</protein>
<dbReference type="RefSeq" id="WP_303682243.1">
    <property type="nucleotide sequence ID" value="NZ_LVWG01000035.1"/>
</dbReference>
<keyword evidence="8 10" id="KW-1133">Transmembrane helix</keyword>
<keyword evidence="7" id="KW-0809">Transit peptide</keyword>
<evidence type="ECO:0000256" key="8">
    <source>
        <dbReference type="ARBA" id="ARBA00022989"/>
    </source>
</evidence>
<keyword evidence="9 10" id="KW-0472">Membrane</keyword>
<feature type="domain" description="Peptidase M50" evidence="11">
    <location>
        <begin position="52"/>
        <end position="230"/>
    </location>
</feature>
<name>A0A165L4A7_PELLU</name>